<gene>
    <name evidence="3" type="ORF">EJG51_015460</name>
</gene>
<feature type="signal peptide" evidence="1">
    <location>
        <begin position="1"/>
        <end position="35"/>
    </location>
</feature>
<feature type="chain" id="PRO_5026961934" description="CNP1-like uncharacterized domain-containing protein" evidence="1">
    <location>
        <begin position="36"/>
        <end position="139"/>
    </location>
</feature>
<evidence type="ECO:0000256" key="1">
    <source>
        <dbReference type="SAM" id="SignalP"/>
    </source>
</evidence>
<protein>
    <recommendedName>
        <fullName evidence="2">CNP1-like uncharacterized domain-containing protein</fullName>
    </recommendedName>
</protein>
<dbReference type="Pfam" id="PF08750">
    <property type="entry name" value="CNP1"/>
    <property type="match status" value="1"/>
</dbReference>
<reference evidence="3 4" key="1">
    <citation type="journal article" date="2019" name="Int. J. Syst. Evol. Microbiol.">
        <title>Undibacterium piscinae sp. nov., isolated from Korean shiner intestine.</title>
        <authorList>
            <person name="Lee S.Y."/>
            <person name="Kang W."/>
            <person name="Kim P.S."/>
            <person name="Kim H.S."/>
            <person name="Sung H."/>
            <person name="Shin N.R."/>
            <person name="Whon T.W."/>
            <person name="Yun J.H."/>
            <person name="Lee J.Y."/>
            <person name="Lee J.Y."/>
            <person name="Jung M.J."/>
            <person name="Jeong Y.S."/>
            <person name="Tak E.J."/>
            <person name="Han J.E."/>
            <person name="Hyun D.W."/>
            <person name="Kang M.S."/>
            <person name="Lee K.E."/>
            <person name="Lee B.H."/>
            <person name="Bae J.W."/>
        </authorList>
    </citation>
    <scope>NUCLEOTIDE SEQUENCE [LARGE SCALE GENOMIC DNA]</scope>
    <source>
        <strain evidence="3 4">S11R28</strain>
    </source>
</reference>
<keyword evidence="4" id="KW-1185">Reference proteome</keyword>
<name>A0A6M4A8C9_9BURK</name>
<dbReference type="EMBL" id="CP051152">
    <property type="protein sequence ID" value="QJQ07000.1"/>
    <property type="molecule type" value="Genomic_DNA"/>
</dbReference>
<evidence type="ECO:0000259" key="2">
    <source>
        <dbReference type="Pfam" id="PF08750"/>
    </source>
</evidence>
<dbReference type="AlphaFoldDB" id="A0A6M4A8C9"/>
<proteinExistence type="predicted"/>
<dbReference type="Proteomes" id="UP000274350">
    <property type="component" value="Chromosome"/>
</dbReference>
<sequence length="139" mass="15245">MQNKRKAFALTKRSHRPLLAAISVLMLQLAPVTIAANARDFEEDSKKEWQELPATLPAAPKAENLMPFYDSGSQSFALDAASLSIADDGSIRYTLVSTSSAGAKNISYEAIRCLTAEKKAICLWPQRWQLVTITARSMG</sequence>
<evidence type="ECO:0000313" key="3">
    <source>
        <dbReference type="EMBL" id="QJQ07000.1"/>
    </source>
</evidence>
<organism evidence="3 4">
    <name type="scientific">Undibacterium piscinae</name>
    <dbReference type="NCBI Taxonomy" id="2495591"/>
    <lineage>
        <taxon>Bacteria</taxon>
        <taxon>Pseudomonadati</taxon>
        <taxon>Pseudomonadota</taxon>
        <taxon>Betaproteobacteria</taxon>
        <taxon>Burkholderiales</taxon>
        <taxon>Oxalobacteraceae</taxon>
        <taxon>Undibacterium</taxon>
    </lineage>
</organism>
<keyword evidence="1" id="KW-0732">Signal</keyword>
<feature type="domain" description="CNP1-like uncharacterised" evidence="2">
    <location>
        <begin position="45"/>
        <end position="122"/>
    </location>
</feature>
<accession>A0A6M4A8C9</accession>
<dbReference type="InterPro" id="IPR014861">
    <property type="entry name" value="CNP1-like_dom"/>
</dbReference>
<dbReference type="KEGG" id="upi:EJG51_015460"/>
<evidence type="ECO:0000313" key="4">
    <source>
        <dbReference type="Proteomes" id="UP000274350"/>
    </source>
</evidence>